<keyword evidence="3" id="KW-1185">Reference proteome</keyword>
<name>A0A5E4W5T2_9BURK</name>
<keyword evidence="1" id="KW-0472">Membrane</keyword>
<evidence type="ECO:0000256" key="1">
    <source>
        <dbReference type="SAM" id="Phobius"/>
    </source>
</evidence>
<protein>
    <submittedName>
        <fullName evidence="2">Uncharacterized protein</fullName>
    </submittedName>
</protein>
<evidence type="ECO:0000313" key="2">
    <source>
        <dbReference type="EMBL" id="VVE20072.1"/>
    </source>
</evidence>
<accession>A0A5E4W5T2</accession>
<feature type="transmembrane region" description="Helical" evidence="1">
    <location>
        <begin position="42"/>
        <end position="63"/>
    </location>
</feature>
<reference evidence="2 3" key="1">
    <citation type="submission" date="2019-08" db="EMBL/GenBank/DDBJ databases">
        <authorList>
            <person name="Peeters C."/>
        </authorList>
    </citation>
    <scope>NUCLEOTIDE SEQUENCE [LARGE SCALE GENOMIC DNA]</scope>
    <source>
        <strain evidence="2 3">LMG 31114</strain>
    </source>
</reference>
<gene>
    <name evidence="2" type="ORF">PPN31114_03104</name>
</gene>
<keyword evidence="1" id="KW-0812">Transmembrane</keyword>
<sequence length="74" mass="7881">MPSLGGASTAHLVTNAELVVEVIKTSPATAVPVMTLLGYSMVAGWVSMATLAYVVMLAAHYIYKNFIKPSRNPE</sequence>
<organism evidence="2 3">
    <name type="scientific">Pandoraea pneumonica</name>
    <dbReference type="NCBI Taxonomy" id="2508299"/>
    <lineage>
        <taxon>Bacteria</taxon>
        <taxon>Pseudomonadati</taxon>
        <taxon>Pseudomonadota</taxon>
        <taxon>Betaproteobacteria</taxon>
        <taxon>Burkholderiales</taxon>
        <taxon>Burkholderiaceae</taxon>
        <taxon>Pandoraea</taxon>
    </lineage>
</organism>
<proteinExistence type="predicted"/>
<keyword evidence="1" id="KW-1133">Transmembrane helix</keyword>
<dbReference type="EMBL" id="CABPSK010000002">
    <property type="protein sequence ID" value="VVE20072.1"/>
    <property type="molecule type" value="Genomic_DNA"/>
</dbReference>
<dbReference type="AlphaFoldDB" id="A0A5E4W5T2"/>
<evidence type="ECO:0000313" key="3">
    <source>
        <dbReference type="Proteomes" id="UP000366945"/>
    </source>
</evidence>
<dbReference type="Proteomes" id="UP000366945">
    <property type="component" value="Unassembled WGS sequence"/>
</dbReference>